<evidence type="ECO:0000313" key="4">
    <source>
        <dbReference type="EMBL" id="TMW65954.1"/>
    </source>
</evidence>
<dbReference type="PRINTS" id="PR00633">
    <property type="entry name" value="RCCNDNSATION"/>
</dbReference>
<feature type="domain" description="EF-hand" evidence="3">
    <location>
        <begin position="103"/>
        <end position="138"/>
    </location>
</feature>
<dbReference type="InterPro" id="IPR051210">
    <property type="entry name" value="Ub_ligase/GEF_domain"/>
</dbReference>
<dbReference type="InterPro" id="IPR058923">
    <property type="entry name" value="RCC1-like_dom"/>
</dbReference>
<evidence type="ECO:0000259" key="3">
    <source>
        <dbReference type="PROSITE" id="PS50222"/>
    </source>
</evidence>
<dbReference type="PROSITE" id="PS50222">
    <property type="entry name" value="EF_HAND_2"/>
    <property type="match status" value="1"/>
</dbReference>
<feature type="repeat" description="RCC1" evidence="2">
    <location>
        <begin position="538"/>
        <end position="587"/>
    </location>
</feature>
<dbReference type="InterPro" id="IPR002048">
    <property type="entry name" value="EF_hand_dom"/>
</dbReference>
<dbReference type="Gene3D" id="3.50.30.30">
    <property type="match status" value="2"/>
</dbReference>
<keyword evidence="1" id="KW-0677">Repeat</keyword>
<evidence type="ECO:0000256" key="1">
    <source>
        <dbReference type="ARBA" id="ARBA00022737"/>
    </source>
</evidence>
<protein>
    <recommendedName>
        <fullName evidence="3">EF-hand domain-containing protein</fullName>
    </recommendedName>
</protein>
<feature type="repeat" description="RCC1" evidence="2">
    <location>
        <begin position="469"/>
        <end position="536"/>
    </location>
</feature>
<feature type="repeat" description="RCC1" evidence="2">
    <location>
        <begin position="333"/>
        <end position="394"/>
    </location>
</feature>
<reference evidence="4" key="1">
    <citation type="submission" date="2019-03" db="EMBL/GenBank/DDBJ databases">
        <title>Long read genome sequence of the mycoparasitic Pythium oligandrum ATCC 38472 isolated from sugarbeet rhizosphere.</title>
        <authorList>
            <person name="Gaulin E."/>
        </authorList>
    </citation>
    <scope>NUCLEOTIDE SEQUENCE</scope>
    <source>
        <strain evidence="4">ATCC 38472_TT</strain>
    </source>
</reference>
<evidence type="ECO:0000313" key="5">
    <source>
        <dbReference type="Proteomes" id="UP000794436"/>
    </source>
</evidence>
<dbReference type="OrthoDB" id="191686at2759"/>
<dbReference type="Pfam" id="PF25390">
    <property type="entry name" value="WD40_RLD"/>
    <property type="match status" value="1"/>
</dbReference>
<dbReference type="PROSITE" id="PS50012">
    <property type="entry name" value="RCC1_3"/>
    <property type="match status" value="7"/>
</dbReference>
<gene>
    <name evidence="4" type="ORF">Poli38472_003719</name>
</gene>
<feature type="repeat" description="RCC1" evidence="2">
    <location>
        <begin position="952"/>
        <end position="1021"/>
    </location>
</feature>
<comment type="caution">
    <text evidence="4">The sequence shown here is derived from an EMBL/GenBank/DDBJ whole genome shotgun (WGS) entry which is preliminary data.</text>
</comment>
<dbReference type="Proteomes" id="UP000794436">
    <property type="component" value="Unassembled WGS sequence"/>
</dbReference>
<dbReference type="PANTHER" id="PTHR22870">
    <property type="entry name" value="REGULATOR OF CHROMOSOME CONDENSATION"/>
    <property type="match status" value="1"/>
</dbReference>
<feature type="repeat" description="RCC1" evidence="2">
    <location>
        <begin position="395"/>
        <end position="468"/>
    </location>
</feature>
<dbReference type="GO" id="GO:0005509">
    <property type="term" value="F:calcium ion binding"/>
    <property type="evidence" value="ECO:0007669"/>
    <property type="project" value="InterPro"/>
</dbReference>
<dbReference type="Gene3D" id="1.10.238.10">
    <property type="entry name" value="EF-hand"/>
    <property type="match status" value="1"/>
</dbReference>
<proteinExistence type="predicted"/>
<dbReference type="AlphaFoldDB" id="A0A8K1FM60"/>
<organism evidence="4 5">
    <name type="scientific">Pythium oligandrum</name>
    <name type="common">Mycoparasitic fungus</name>
    <dbReference type="NCBI Taxonomy" id="41045"/>
    <lineage>
        <taxon>Eukaryota</taxon>
        <taxon>Sar</taxon>
        <taxon>Stramenopiles</taxon>
        <taxon>Oomycota</taxon>
        <taxon>Peronosporomycetes</taxon>
        <taxon>Pythiales</taxon>
        <taxon>Pythiaceae</taxon>
        <taxon>Pythium</taxon>
    </lineage>
</organism>
<keyword evidence="5" id="KW-1185">Reference proteome</keyword>
<dbReference type="SUPFAM" id="SSF47473">
    <property type="entry name" value="EF-hand"/>
    <property type="match status" value="1"/>
</dbReference>
<dbReference type="EMBL" id="SPLM01000036">
    <property type="protein sequence ID" value="TMW65954.1"/>
    <property type="molecule type" value="Genomic_DNA"/>
</dbReference>
<sequence length="1083" mass="119218">MGGRFSHVHYRAQDAAVQPSFKLLTQVWGLGEVSLLSVKLRRISFNFCLTIDQFAEWLALQHNPLFRPMLKHWFDTFKNTKTSTVVNGLEILTALAIASQDGKLVDKIGAVFDIFDFDESAMITLDELCILLKSVIRGLSKLTQGLGPRFVSLCPMSEVGTLARQCFRHCDLEEEQDLPRDLFIQWVKQTPKVVNLMRCFVHREFLTQEDAALTLQRCTRGMLGRRHAAEKRLMLQMQWDQEVNVAAQKIQDAVVTRKKKRDSMRQMKIEKFAHHGALYSFGANTRAQLGHGALETARQLTAPLLATFFKNSELRVVQAALSSLHASAVTSSGEVFTWGTGVPGSFGVLSRSDNNGNPAAGYVRKTPTRVEDLDSTHITECALGSHHSVALSESGVVYTWGSGSFGQLGHGDFSTDSHEIYKRQFDPHTGREYPLVDLPLQIDRSYFEEMRVLQIACGYYFNVALCEDGSVFTWGEGSEGQLGLGYSDRFQVGFLDEHIHGSSFVFMPSPTRVDELKECIGSIAVGGNHVFAVAKDHRNVYEWGAWHRRGGDTQESSFTPQKNDFLSTLGVYTIASGKEHALAITSRISFELFIERTTSKLHSPTSGEQASVKGFGLCALFGAPPVSLSRALTGGLFVYGGVQRQPTAPVSGRFDRTEGSVSAMLAATEYDRKESQIRAALTGCTGKIAYIDRSTWSGHWILLPLAEGSGAGYKSLVEIPCVPAAFGPEVTESGTIAKVWYSPEKLSSLRLYVRPDEVVGRIVVLEFDHDDITFESDDLELSEMINLIMISLVERVKDAQESGAAAVIVIFDFLEADAFPLEAAEDEAFEFTIPVVMIKKPLHGETVLEQITRTSKAYAAVCFREDVLSKQIMVAQKNGAKAVVVAQNRIEQHPMRLRKVIFEIGTAKATEATGVKIPVVMVPFEVGEQLKAAMRGVDPDDTTAQLGLAGSGTLYAWGYGENGRLGLGDTENEELFQTGFDGTRQASYQYVERAEVVSSLFYRKTTQIACGEEHSAAVSGDGVLYCWGSGRDGQLGDGDENDELTPYPVEALASVRVARVTCGPSQTFAVTQMPSLTTLNTER</sequence>
<dbReference type="PANTHER" id="PTHR22870:SF408">
    <property type="entry name" value="OS09G0560450 PROTEIN"/>
    <property type="match status" value="1"/>
</dbReference>
<evidence type="ECO:0000256" key="2">
    <source>
        <dbReference type="PROSITE-ProRule" id="PRU00235"/>
    </source>
</evidence>
<accession>A0A8K1FM60</accession>
<dbReference type="Gene3D" id="2.130.10.30">
    <property type="entry name" value="Regulator of chromosome condensation 1/beta-lactamase-inhibitor protein II"/>
    <property type="match status" value="3"/>
</dbReference>
<dbReference type="InterPro" id="IPR000408">
    <property type="entry name" value="Reg_chr_condens"/>
</dbReference>
<feature type="repeat" description="RCC1" evidence="2">
    <location>
        <begin position="1022"/>
        <end position="1073"/>
    </location>
</feature>
<dbReference type="PROSITE" id="PS00626">
    <property type="entry name" value="RCC1_2"/>
    <property type="match status" value="1"/>
</dbReference>
<dbReference type="InterPro" id="IPR009091">
    <property type="entry name" value="RCC1/BLIP-II"/>
</dbReference>
<dbReference type="InterPro" id="IPR011992">
    <property type="entry name" value="EF-hand-dom_pair"/>
</dbReference>
<dbReference type="PROSITE" id="PS50096">
    <property type="entry name" value="IQ"/>
    <property type="match status" value="1"/>
</dbReference>
<feature type="repeat" description="RCC1" evidence="2">
    <location>
        <begin position="276"/>
        <end position="332"/>
    </location>
</feature>
<dbReference type="Pfam" id="PF00415">
    <property type="entry name" value="RCC1"/>
    <property type="match status" value="2"/>
</dbReference>
<dbReference type="SUPFAM" id="SSF50985">
    <property type="entry name" value="RCC1/BLIP-II"/>
    <property type="match status" value="2"/>
</dbReference>
<name>A0A8K1FM60_PYTOL</name>